<dbReference type="Gene3D" id="1.25.40.10">
    <property type="entry name" value="Tetratricopeptide repeat domain"/>
    <property type="match status" value="1"/>
</dbReference>
<dbReference type="SUPFAM" id="SSF48452">
    <property type="entry name" value="TPR-like"/>
    <property type="match status" value="1"/>
</dbReference>
<dbReference type="Proteomes" id="UP000494115">
    <property type="component" value="Unassembled WGS sequence"/>
</dbReference>
<gene>
    <name evidence="4" type="ORF">LMG28138_01669</name>
</gene>
<organism evidence="4 5">
    <name type="scientific">Pararobbsia alpina</name>
    <dbReference type="NCBI Taxonomy" id="621374"/>
    <lineage>
        <taxon>Bacteria</taxon>
        <taxon>Pseudomonadati</taxon>
        <taxon>Pseudomonadota</taxon>
        <taxon>Betaproteobacteria</taxon>
        <taxon>Burkholderiales</taxon>
        <taxon>Burkholderiaceae</taxon>
        <taxon>Pararobbsia</taxon>
    </lineage>
</organism>
<dbReference type="PROSITE" id="PS50005">
    <property type="entry name" value="TPR"/>
    <property type="match status" value="1"/>
</dbReference>
<dbReference type="InterPro" id="IPR011990">
    <property type="entry name" value="TPR-like_helical_dom_sf"/>
</dbReference>
<accession>A0A6S7C8G3</accession>
<evidence type="ECO:0000256" key="2">
    <source>
        <dbReference type="ARBA" id="ARBA00022803"/>
    </source>
</evidence>
<dbReference type="SMART" id="SM00028">
    <property type="entry name" value="TPR"/>
    <property type="match status" value="3"/>
</dbReference>
<evidence type="ECO:0000256" key="1">
    <source>
        <dbReference type="ARBA" id="ARBA00022737"/>
    </source>
</evidence>
<dbReference type="SUPFAM" id="SSF56059">
    <property type="entry name" value="Glutathione synthetase ATP-binding domain-like"/>
    <property type="match status" value="1"/>
</dbReference>
<sequence length="460" mass="51822">MLDAAFAHHQAGRLLEAEALYRYAIEADPQRWGACLNLTKILMLTGRVEQAQRWLRWRLEHTPEDATAHRQLGFAYASQNQLGLALRHFQSVIEEDPRDAGAHEVVAHLLQGFGRLDEAKSNLQRSVALRDPVQVGHALGGTPSFRVLMLFAPGAGNTPFIELLRVVKYNVHMLSVVAGVEYNVESLRASTDVVFNLIGDVDNAGNLLESAAQLLAQIGKPVVNRPECIALTGRQSVSERLASIGDCIAPPTWRYSIDEMRLALREDDPSPFTSPCAYPLLVRRAGTHGGKDFDKVEDRAALCAFVEQTAAPHYYVSKYIDYRSADGYFRKYRFMFVDGEILPYHLAIDDKWKIHHAATDMVNQEWMQNEERAFLDAPDSVFGERQYAVLRAIRDAIALDYWGIDCALDRNGFVVVFEANATMLVHPRNEKFPYKRPAVARIKRAYDAMLERRAAIARLL</sequence>
<keyword evidence="2 3" id="KW-0802">TPR repeat</keyword>
<dbReference type="InterPro" id="IPR019734">
    <property type="entry name" value="TPR_rpt"/>
</dbReference>
<feature type="repeat" description="TPR" evidence="3">
    <location>
        <begin position="66"/>
        <end position="99"/>
    </location>
</feature>
<reference evidence="4 5" key="1">
    <citation type="submission" date="2020-04" db="EMBL/GenBank/DDBJ databases">
        <authorList>
            <person name="De Canck E."/>
        </authorList>
    </citation>
    <scope>NUCLEOTIDE SEQUENCE [LARGE SCALE GENOMIC DNA]</scope>
    <source>
        <strain evidence="4 5">LMG 28138</strain>
    </source>
</reference>
<dbReference type="AlphaFoldDB" id="A0A6S7C8G3"/>
<dbReference type="Pfam" id="PF14559">
    <property type="entry name" value="TPR_19"/>
    <property type="match status" value="1"/>
</dbReference>
<dbReference type="EMBL" id="CADIKM010000005">
    <property type="protein sequence ID" value="CAB3783579.1"/>
    <property type="molecule type" value="Genomic_DNA"/>
</dbReference>
<dbReference type="InterPro" id="IPR051012">
    <property type="entry name" value="CellSynth/LPSAsmb/PSIAsmb"/>
</dbReference>
<keyword evidence="5" id="KW-1185">Reference proteome</keyword>
<evidence type="ECO:0000313" key="5">
    <source>
        <dbReference type="Proteomes" id="UP000494115"/>
    </source>
</evidence>
<evidence type="ECO:0000313" key="4">
    <source>
        <dbReference type="EMBL" id="CAB3783579.1"/>
    </source>
</evidence>
<dbReference type="PANTHER" id="PTHR45586">
    <property type="entry name" value="TPR REPEAT-CONTAINING PROTEIN PA4667"/>
    <property type="match status" value="1"/>
</dbReference>
<name>A0A6S7C8G3_9BURK</name>
<keyword evidence="1" id="KW-0677">Repeat</keyword>
<protein>
    <submittedName>
        <fullName evidence="4">Uncharacterized protein</fullName>
    </submittedName>
</protein>
<dbReference type="PANTHER" id="PTHR45586:SF1">
    <property type="entry name" value="LIPOPOLYSACCHARIDE ASSEMBLY PROTEIN B"/>
    <property type="match status" value="1"/>
</dbReference>
<evidence type="ECO:0000256" key="3">
    <source>
        <dbReference type="PROSITE-ProRule" id="PRU00339"/>
    </source>
</evidence>
<proteinExistence type="predicted"/>